<protein>
    <submittedName>
        <fullName evidence="1">Uncharacterized protein</fullName>
    </submittedName>
</protein>
<sequence>MEVGKTYKVINPCQIDGINFNEGDILKVISKNNMKIEVENMETKEKKFTYGMFLEIACEEVSSWD</sequence>
<dbReference type="AlphaFoldDB" id="K8Z8I9"/>
<organism evidence="1 2">
    <name type="scientific">Catellicoccus marimammalium M35/04/3</name>
    <dbReference type="NCBI Taxonomy" id="1234409"/>
    <lineage>
        <taxon>Bacteria</taxon>
        <taxon>Bacillati</taxon>
        <taxon>Bacillota</taxon>
        <taxon>Bacilli</taxon>
        <taxon>Lactobacillales</taxon>
        <taxon>Enterococcaceae</taxon>
        <taxon>Catellicoccus</taxon>
    </lineage>
</organism>
<reference evidence="1 2" key="1">
    <citation type="journal article" date="2013" name="Genome Announc.">
        <title>Draft Genome Sequence of Catellicoccus marimammalium, a Novel Species Commonly Found in Gull Feces.</title>
        <authorList>
            <person name="Weigand M.R."/>
            <person name="Ryu H."/>
            <person name="Bozcek L."/>
            <person name="Konstantinidis K.T."/>
            <person name="Santo Domingo J.W."/>
        </authorList>
    </citation>
    <scope>NUCLEOTIDE SEQUENCE [LARGE SCALE GENOMIC DNA]</scope>
    <source>
        <strain evidence="1 2">M35/04/3</strain>
    </source>
</reference>
<gene>
    <name evidence="1" type="ORF">C683_0847</name>
</gene>
<dbReference type="EMBL" id="AMYT01000018">
    <property type="protein sequence ID" value="EKU27190.1"/>
    <property type="molecule type" value="Genomic_DNA"/>
</dbReference>
<dbReference type="Proteomes" id="UP000016057">
    <property type="component" value="Unassembled WGS sequence"/>
</dbReference>
<dbReference type="RefSeq" id="WP_009490436.1">
    <property type="nucleotide sequence ID" value="NZ_AMYT01000018.1"/>
</dbReference>
<accession>K8Z8I9</accession>
<comment type="caution">
    <text evidence="1">The sequence shown here is derived from an EMBL/GenBank/DDBJ whole genome shotgun (WGS) entry which is preliminary data.</text>
</comment>
<evidence type="ECO:0000313" key="2">
    <source>
        <dbReference type="Proteomes" id="UP000016057"/>
    </source>
</evidence>
<keyword evidence="2" id="KW-1185">Reference proteome</keyword>
<proteinExistence type="predicted"/>
<name>K8Z8I9_9ENTE</name>
<evidence type="ECO:0000313" key="1">
    <source>
        <dbReference type="EMBL" id="EKU27190.1"/>
    </source>
</evidence>